<feature type="domain" description="4Fe-4S ferredoxin-type" evidence="9">
    <location>
        <begin position="32"/>
        <end position="61"/>
    </location>
</feature>
<dbReference type="InterPro" id="IPR050572">
    <property type="entry name" value="Fe-S_Ferredoxin"/>
</dbReference>
<evidence type="ECO:0000256" key="7">
    <source>
        <dbReference type="ARBA" id="ARBA00023014"/>
    </source>
</evidence>
<keyword evidence="4" id="KW-0677">Repeat</keyword>
<dbReference type="Pfam" id="PF14697">
    <property type="entry name" value="Fer4_21"/>
    <property type="match status" value="1"/>
</dbReference>
<evidence type="ECO:0000256" key="2">
    <source>
        <dbReference type="ARBA" id="ARBA00022485"/>
    </source>
</evidence>
<dbReference type="SUPFAM" id="SSF54862">
    <property type="entry name" value="4Fe-4S ferredoxins"/>
    <property type="match status" value="1"/>
</dbReference>
<reference evidence="10 11" key="1">
    <citation type="submission" date="2018-06" db="EMBL/GenBank/DDBJ databases">
        <authorList>
            <consortium name="Pathogen Informatics"/>
            <person name="Doyle S."/>
        </authorList>
    </citation>
    <scope>NUCLEOTIDE SEQUENCE [LARGE SCALE GENOMIC DNA]</scope>
    <source>
        <strain evidence="10 11">NCTC12020</strain>
    </source>
</reference>
<evidence type="ECO:0000256" key="8">
    <source>
        <dbReference type="RuleBase" id="RU368020"/>
    </source>
</evidence>
<proteinExistence type="predicted"/>
<keyword evidence="11" id="KW-1185">Reference proteome</keyword>
<dbReference type="InterPro" id="IPR017896">
    <property type="entry name" value="4Fe4S_Fe-S-bd"/>
</dbReference>
<dbReference type="Proteomes" id="UP000255367">
    <property type="component" value="Unassembled WGS sequence"/>
</dbReference>
<dbReference type="InterPro" id="IPR017900">
    <property type="entry name" value="4Fe4S_Fe_S_CS"/>
</dbReference>
<dbReference type="Gene3D" id="3.30.70.20">
    <property type="match status" value="1"/>
</dbReference>
<keyword evidence="2" id="KW-0004">4Fe-4S</keyword>
<keyword evidence="1 8" id="KW-0813">Transport</keyword>
<dbReference type="PANTHER" id="PTHR43687">
    <property type="entry name" value="ADENYLYLSULFATE REDUCTASE, BETA SUBUNIT"/>
    <property type="match status" value="1"/>
</dbReference>
<keyword evidence="5 8" id="KW-0249">Electron transport</keyword>
<accession>A0A380NMY5</accession>
<evidence type="ECO:0000256" key="5">
    <source>
        <dbReference type="ARBA" id="ARBA00022982"/>
    </source>
</evidence>
<evidence type="ECO:0000259" key="9">
    <source>
        <dbReference type="PROSITE" id="PS51379"/>
    </source>
</evidence>
<evidence type="ECO:0000256" key="3">
    <source>
        <dbReference type="ARBA" id="ARBA00022723"/>
    </source>
</evidence>
<dbReference type="GO" id="GO:0005506">
    <property type="term" value="F:iron ion binding"/>
    <property type="evidence" value="ECO:0007669"/>
    <property type="project" value="UniProtKB-UniRule"/>
</dbReference>
<dbReference type="PANTHER" id="PTHR43687:SF6">
    <property type="entry name" value="L-ASPARTATE SEMIALDEHYDE SULFURTRANSFERASE IRON-SULFUR SUBUNIT"/>
    <property type="match status" value="1"/>
</dbReference>
<keyword evidence="6 8" id="KW-0408">Iron</keyword>
<sequence>MSIRIDQSTCVGCQRCVNICPGSLPAMNEAGKAFMAYPKDCWGCMACIKECPVGAIAYFLGPDMGGKGGTMKARRDGHFWQWEYTSATGESQTIVVNAQESNQY</sequence>
<keyword evidence="7 8" id="KW-0411">Iron-sulfur</keyword>
<dbReference type="PROSITE" id="PS51379">
    <property type="entry name" value="4FE4S_FER_2"/>
    <property type="match status" value="2"/>
</dbReference>
<evidence type="ECO:0000313" key="10">
    <source>
        <dbReference type="EMBL" id="SUP43838.1"/>
    </source>
</evidence>
<dbReference type="EMBL" id="UHIO01000001">
    <property type="protein sequence ID" value="SUP43838.1"/>
    <property type="molecule type" value="Genomic_DNA"/>
</dbReference>
<dbReference type="RefSeq" id="WP_115310516.1">
    <property type="nucleotide sequence ID" value="NZ_UHIO01000001.1"/>
</dbReference>
<dbReference type="AlphaFoldDB" id="A0A380NMY5"/>
<dbReference type="PRINTS" id="PR00352">
    <property type="entry name" value="3FE4SFRDOXIN"/>
</dbReference>
<protein>
    <recommendedName>
        <fullName evidence="8">Ferredoxin</fullName>
    </recommendedName>
</protein>
<evidence type="ECO:0000313" key="11">
    <source>
        <dbReference type="Proteomes" id="UP000255367"/>
    </source>
</evidence>
<dbReference type="OrthoDB" id="368873at2"/>
<keyword evidence="3 8" id="KW-0479">Metal-binding</keyword>
<organism evidence="10 11">
    <name type="scientific">Veillonella criceti</name>
    <dbReference type="NCBI Taxonomy" id="103891"/>
    <lineage>
        <taxon>Bacteria</taxon>
        <taxon>Bacillati</taxon>
        <taxon>Bacillota</taxon>
        <taxon>Negativicutes</taxon>
        <taxon>Veillonellales</taxon>
        <taxon>Veillonellaceae</taxon>
        <taxon>Veillonella</taxon>
    </lineage>
</organism>
<dbReference type="GO" id="GO:0009055">
    <property type="term" value="F:electron transfer activity"/>
    <property type="evidence" value="ECO:0007669"/>
    <property type="project" value="UniProtKB-UniRule"/>
</dbReference>
<evidence type="ECO:0000256" key="4">
    <source>
        <dbReference type="ARBA" id="ARBA00022737"/>
    </source>
</evidence>
<evidence type="ECO:0000256" key="1">
    <source>
        <dbReference type="ARBA" id="ARBA00022448"/>
    </source>
</evidence>
<feature type="domain" description="4Fe-4S ferredoxin-type" evidence="9">
    <location>
        <begin position="1"/>
        <end position="30"/>
    </location>
</feature>
<evidence type="ECO:0000256" key="6">
    <source>
        <dbReference type="ARBA" id="ARBA00023004"/>
    </source>
</evidence>
<comment type="function">
    <text evidence="8">Ferredoxins are iron-sulfur proteins that transfer electrons in a wide variety of metabolic reactions.</text>
</comment>
<dbReference type="GO" id="GO:0051539">
    <property type="term" value="F:4 iron, 4 sulfur cluster binding"/>
    <property type="evidence" value="ECO:0007669"/>
    <property type="project" value="UniProtKB-KW"/>
</dbReference>
<dbReference type="PROSITE" id="PS00198">
    <property type="entry name" value="4FE4S_FER_1"/>
    <property type="match status" value="1"/>
</dbReference>
<name>A0A380NMY5_9FIRM</name>
<dbReference type="InterPro" id="IPR001080">
    <property type="entry name" value="3Fe4S_ferredoxin"/>
</dbReference>
<gene>
    <name evidence="10" type="ORF">NCTC12020_01369</name>
</gene>